<dbReference type="EMBL" id="VITO01000002">
    <property type="protein sequence ID" value="TWB30847.1"/>
    <property type="molecule type" value="Genomic_DNA"/>
</dbReference>
<dbReference type="GO" id="GO:0003700">
    <property type="term" value="F:DNA-binding transcription factor activity"/>
    <property type="evidence" value="ECO:0007669"/>
    <property type="project" value="InterPro"/>
</dbReference>
<evidence type="ECO:0000256" key="1">
    <source>
        <dbReference type="ARBA" id="ARBA00023015"/>
    </source>
</evidence>
<comment type="caution">
    <text evidence="4">The sequence shown here is derived from an EMBL/GenBank/DDBJ whole genome shotgun (WGS) entry which is preliminary data.</text>
</comment>
<keyword evidence="2 4" id="KW-0238">DNA-binding</keyword>
<dbReference type="Gene3D" id="1.10.10.10">
    <property type="entry name" value="Winged helix-like DNA-binding domain superfamily/Winged helix DNA-binding domain"/>
    <property type="match status" value="1"/>
</dbReference>
<evidence type="ECO:0000256" key="2">
    <source>
        <dbReference type="ARBA" id="ARBA00023125"/>
    </source>
</evidence>
<dbReference type="InterPro" id="IPR036388">
    <property type="entry name" value="WH-like_DNA-bd_sf"/>
</dbReference>
<evidence type="ECO:0000256" key="3">
    <source>
        <dbReference type="ARBA" id="ARBA00023163"/>
    </source>
</evidence>
<keyword evidence="3" id="KW-0804">Transcription</keyword>
<gene>
    <name evidence="4" type="ORF">FBZ88_102413</name>
</gene>
<dbReference type="SUPFAM" id="SSF46785">
    <property type="entry name" value="Winged helix' DNA-binding domain"/>
    <property type="match status" value="1"/>
</dbReference>
<dbReference type="PANTHER" id="PTHR33164:SF64">
    <property type="entry name" value="TRANSCRIPTIONAL REGULATOR SLYA"/>
    <property type="match status" value="1"/>
</dbReference>
<proteinExistence type="predicted"/>
<dbReference type="SMART" id="SM00347">
    <property type="entry name" value="HTH_MARR"/>
    <property type="match status" value="1"/>
</dbReference>
<dbReference type="PRINTS" id="PR00598">
    <property type="entry name" value="HTHMARR"/>
</dbReference>
<dbReference type="AlphaFoldDB" id="A0A560GAB5"/>
<dbReference type="PROSITE" id="PS50995">
    <property type="entry name" value="HTH_MARR_2"/>
    <property type="match status" value="1"/>
</dbReference>
<dbReference type="GO" id="GO:0006950">
    <property type="term" value="P:response to stress"/>
    <property type="evidence" value="ECO:0007669"/>
    <property type="project" value="TreeGrafter"/>
</dbReference>
<dbReference type="Proteomes" id="UP000316545">
    <property type="component" value="Unassembled WGS sequence"/>
</dbReference>
<dbReference type="PANTHER" id="PTHR33164">
    <property type="entry name" value="TRANSCRIPTIONAL REGULATOR, MARR FAMILY"/>
    <property type="match status" value="1"/>
</dbReference>
<dbReference type="GO" id="GO:0003677">
    <property type="term" value="F:DNA binding"/>
    <property type="evidence" value="ECO:0007669"/>
    <property type="project" value="UniProtKB-KW"/>
</dbReference>
<name>A0A560GAB5_9PROT</name>
<dbReference type="Pfam" id="PF12802">
    <property type="entry name" value="MarR_2"/>
    <property type="match status" value="1"/>
</dbReference>
<dbReference type="CDD" id="cd00090">
    <property type="entry name" value="HTH_ARSR"/>
    <property type="match status" value="1"/>
</dbReference>
<dbReference type="InterPro" id="IPR000835">
    <property type="entry name" value="HTH_MarR-typ"/>
</dbReference>
<dbReference type="InterPro" id="IPR036390">
    <property type="entry name" value="WH_DNA-bd_sf"/>
</dbReference>
<organism evidence="4 5">
    <name type="scientific">Nitrospirillum amazonense</name>
    <dbReference type="NCBI Taxonomy" id="28077"/>
    <lineage>
        <taxon>Bacteria</taxon>
        <taxon>Pseudomonadati</taxon>
        <taxon>Pseudomonadota</taxon>
        <taxon>Alphaproteobacteria</taxon>
        <taxon>Rhodospirillales</taxon>
        <taxon>Azospirillaceae</taxon>
        <taxon>Nitrospirillum</taxon>
    </lineage>
</organism>
<accession>A0A560GAB5</accession>
<evidence type="ECO:0000313" key="4">
    <source>
        <dbReference type="EMBL" id="TWB30847.1"/>
    </source>
</evidence>
<dbReference type="InterPro" id="IPR001845">
    <property type="entry name" value="HTH_ArsR_DNA-bd_dom"/>
</dbReference>
<dbReference type="InterPro" id="IPR011991">
    <property type="entry name" value="ArsR-like_HTH"/>
</dbReference>
<protein>
    <submittedName>
        <fullName evidence="4">DNA-binding MarR family transcriptional regulator</fullName>
    </submittedName>
</protein>
<reference evidence="4 5" key="1">
    <citation type="submission" date="2019-06" db="EMBL/GenBank/DDBJ databases">
        <title>Genomic Encyclopedia of Type Strains, Phase IV (KMG-V): Genome sequencing to study the core and pangenomes of soil and plant-associated prokaryotes.</title>
        <authorList>
            <person name="Whitman W."/>
        </authorList>
    </citation>
    <scope>NUCLEOTIDE SEQUENCE [LARGE SCALE GENOMIC DNA]</scope>
    <source>
        <strain evidence="4 5">BR 11865</strain>
    </source>
</reference>
<dbReference type="InterPro" id="IPR039422">
    <property type="entry name" value="MarR/SlyA-like"/>
</dbReference>
<sequence length="166" mass="18291">MATDHTRKRGPLAIGGRLRRLVERMDQDAGRVYADLGVVFEQRWWGVMEHLAEQGPASVAELARALGITQPSVSQTRRSLEAAGLIQAQADPRDARSRRLDLSDQGRALYRQLAPVWAAMDVVAVELNAEVADVMSMLDRLDAALARTSLYERIRRAMDGPQGGKG</sequence>
<evidence type="ECO:0000313" key="5">
    <source>
        <dbReference type="Proteomes" id="UP000316545"/>
    </source>
</evidence>
<keyword evidence="1" id="KW-0805">Transcription regulation</keyword>
<keyword evidence="5" id="KW-1185">Reference proteome</keyword>
<dbReference type="RefSeq" id="WP_186291098.1">
    <property type="nucleotide sequence ID" value="NZ_JAYNFR010000008.1"/>
</dbReference>
<dbReference type="SMART" id="SM00418">
    <property type="entry name" value="HTH_ARSR"/>
    <property type="match status" value="1"/>
</dbReference>